<dbReference type="PANTHER" id="PTHR34146">
    <property type="entry name" value="POLYNUCLEOTIDYL TRANSFERASE, RIBONUCLEASE H-LIKE SUPERFAMILY PROTEIN-RELATED"/>
    <property type="match status" value="1"/>
</dbReference>
<gene>
    <name evidence="1" type="ORF">AT9943_LOCUS12418</name>
</gene>
<dbReference type="Proteomes" id="UP000516314">
    <property type="component" value="Chromosome 3"/>
</dbReference>
<proteinExistence type="predicted"/>
<organism evidence="1 2">
    <name type="scientific">Arabidopsis thaliana</name>
    <name type="common">Mouse-ear cress</name>
    <dbReference type="NCBI Taxonomy" id="3702"/>
    <lineage>
        <taxon>Eukaryota</taxon>
        <taxon>Viridiplantae</taxon>
        <taxon>Streptophyta</taxon>
        <taxon>Embryophyta</taxon>
        <taxon>Tracheophyta</taxon>
        <taxon>Spermatophyta</taxon>
        <taxon>Magnoliopsida</taxon>
        <taxon>eudicotyledons</taxon>
        <taxon>Gunneridae</taxon>
        <taxon>Pentapetalae</taxon>
        <taxon>rosids</taxon>
        <taxon>malvids</taxon>
        <taxon>Brassicales</taxon>
        <taxon>Brassicaceae</taxon>
        <taxon>Camelineae</taxon>
        <taxon>Arabidopsis</taxon>
    </lineage>
</organism>
<reference evidence="1 2" key="1">
    <citation type="submission" date="2020-09" db="EMBL/GenBank/DDBJ databases">
        <authorList>
            <person name="Ashkenazy H."/>
        </authorList>
    </citation>
    <scope>NUCLEOTIDE SEQUENCE [LARGE SCALE GENOMIC DNA]</scope>
    <source>
        <strain evidence="2">cv. Cdm-0</strain>
    </source>
</reference>
<dbReference type="AlphaFoldDB" id="A0A7G2ERT7"/>
<evidence type="ECO:0000313" key="2">
    <source>
        <dbReference type="Proteomes" id="UP000516314"/>
    </source>
</evidence>
<dbReference type="PANTHER" id="PTHR34146:SF3">
    <property type="entry name" value="POLYNUCLEOTIDYL TRANSFERASE, RIBONUCLEASE H-LIKE SUPERFAMILY PROTEIN"/>
    <property type="match status" value="1"/>
</dbReference>
<dbReference type="InterPro" id="IPR004252">
    <property type="entry name" value="Probable_transposase_24"/>
</dbReference>
<accession>A0A7G2ERT7</accession>
<dbReference type="EMBL" id="LR881468">
    <property type="protein sequence ID" value="CAD5324528.1"/>
    <property type="molecule type" value="Genomic_DNA"/>
</dbReference>
<dbReference type="Pfam" id="PF03004">
    <property type="entry name" value="Transposase_24"/>
    <property type="match status" value="1"/>
</dbReference>
<name>A0A7G2ERT7_ARATH</name>
<evidence type="ECO:0000313" key="1">
    <source>
        <dbReference type="EMBL" id="CAD5324528.1"/>
    </source>
</evidence>
<protein>
    <submittedName>
        <fullName evidence="1">(thale cress) hypothetical protein</fullName>
    </submittedName>
</protein>
<sequence>MAAGGRGKSSRGRGRGRQHLLILSKDPIPGVETLWFNRHKGKLSRVISGIFWRKFDGHYFSWKVTPIATQERYFRNFARKYYSDQGVTKLVKEGYLVIAKKRMKGIMWVHWNTEDAIQKSETASNCRNSDRGGLGVHKHLAGQKYFVQVLQEMEEQLKRRVSFGEVFMKTHTRVDGTFVDQKSQHVGEAYMKMLEERMSEIDKDGPQISAQDRTLSQVFPSVNSREHLISSSSAPIVCYTDAAWNAISFNAGLGWSFRSNTTPSESTITRAVTHRSVVSSAIEAEALAILAALTQARSLGFRDI</sequence>